<evidence type="ECO:0000313" key="3">
    <source>
        <dbReference type="Proteomes" id="UP001165541"/>
    </source>
</evidence>
<dbReference type="Proteomes" id="UP001165541">
    <property type="component" value="Unassembled WGS sequence"/>
</dbReference>
<accession>A0ABT0YRY7</accession>
<keyword evidence="1" id="KW-0812">Transmembrane</keyword>
<dbReference type="InterPro" id="IPR012902">
    <property type="entry name" value="N_methyl_site"/>
</dbReference>
<sequence length="182" mass="18900">MRPVSTPSRRHASGFSMIEVLVSMVIAAVGLLGFAKLQAAALSNTQTARTRSLVAMQTASLAAAMNVNRAYWGAPTAPAEVTVRDGVVSDPAGVLSASVDCRAGGCTPAELAADDLQNWARSGHSQFPAHEATVACAAGASRPAHCVITVSWTEKTVAINRSTAASPTAMTSRQQYTLYVEP</sequence>
<gene>
    <name evidence="2" type="primary">pilV</name>
    <name evidence="2" type="ORF">M8A51_18440</name>
</gene>
<dbReference type="Pfam" id="PF07963">
    <property type="entry name" value="N_methyl"/>
    <property type="match status" value="1"/>
</dbReference>
<name>A0ABT0YRY7_9BURK</name>
<organism evidence="2 3">
    <name type="scientific">Caldimonas mangrovi</name>
    <dbReference type="NCBI Taxonomy" id="2944811"/>
    <lineage>
        <taxon>Bacteria</taxon>
        <taxon>Pseudomonadati</taxon>
        <taxon>Pseudomonadota</taxon>
        <taxon>Betaproteobacteria</taxon>
        <taxon>Burkholderiales</taxon>
        <taxon>Sphaerotilaceae</taxon>
        <taxon>Caldimonas</taxon>
    </lineage>
</organism>
<dbReference type="EMBL" id="JAMKFE010000012">
    <property type="protein sequence ID" value="MCM5681510.1"/>
    <property type="molecule type" value="Genomic_DNA"/>
</dbReference>
<dbReference type="NCBIfam" id="TIGR02532">
    <property type="entry name" value="IV_pilin_GFxxxE"/>
    <property type="match status" value="1"/>
</dbReference>
<evidence type="ECO:0000256" key="1">
    <source>
        <dbReference type="SAM" id="Phobius"/>
    </source>
</evidence>
<protein>
    <submittedName>
        <fullName evidence="2">Type IV pilus modification protein PilV</fullName>
    </submittedName>
</protein>
<dbReference type="RefSeq" id="WP_251779990.1">
    <property type="nucleotide sequence ID" value="NZ_JAMKFE010000012.1"/>
</dbReference>
<proteinExistence type="predicted"/>
<evidence type="ECO:0000313" key="2">
    <source>
        <dbReference type="EMBL" id="MCM5681510.1"/>
    </source>
</evidence>
<keyword evidence="3" id="KW-1185">Reference proteome</keyword>
<feature type="transmembrane region" description="Helical" evidence="1">
    <location>
        <begin position="12"/>
        <end position="35"/>
    </location>
</feature>
<dbReference type="InterPro" id="IPR013362">
    <property type="entry name" value="Pilus_4_PilV"/>
</dbReference>
<keyword evidence="1" id="KW-1133">Transmembrane helix</keyword>
<keyword evidence="1" id="KW-0472">Membrane</keyword>
<reference evidence="2" key="1">
    <citation type="submission" date="2022-05" db="EMBL/GenBank/DDBJ databases">
        <title>Schlegelella sp. nov., isolated from mangrove soil.</title>
        <authorList>
            <person name="Liu Y."/>
            <person name="Ge X."/>
            <person name="Liu W."/>
        </authorList>
    </citation>
    <scope>NUCLEOTIDE SEQUENCE</scope>
    <source>
        <strain evidence="2">S2-27</strain>
    </source>
</reference>
<comment type="caution">
    <text evidence="2">The sequence shown here is derived from an EMBL/GenBank/DDBJ whole genome shotgun (WGS) entry which is preliminary data.</text>
</comment>
<dbReference type="NCBIfam" id="TIGR02523">
    <property type="entry name" value="type_IV_pilV"/>
    <property type="match status" value="1"/>
</dbReference>